<evidence type="ECO:0000256" key="1">
    <source>
        <dbReference type="ARBA" id="ARBA00022741"/>
    </source>
</evidence>
<dbReference type="Pfam" id="PF00271">
    <property type="entry name" value="Helicase_C"/>
    <property type="match status" value="1"/>
</dbReference>
<dbReference type="OrthoDB" id="448448at2759"/>
<feature type="compositionally biased region" description="Acidic residues" evidence="4">
    <location>
        <begin position="173"/>
        <end position="188"/>
    </location>
</feature>
<dbReference type="GO" id="GO:0005524">
    <property type="term" value="F:ATP binding"/>
    <property type="evidence" value="ECO:0007669"/>
    <property type="project" value="UniProtKB-KW"/>
</dbReference>
<reference evidence="7 8" key="1">
    <citation type="journal article" date="2020" name="ISME J.">
        <title>Uncovering the hidden diversity of litter-decomposition mechanisms in mushroom-forming fungi.</title>
        <authorList>
            <person name="Floudas D."/>
            <person name="Bentzer J."/>
            <person name="Ahren D."/>
            <person name="Johansson T."/>
            <person name="Persson P."/>
            <person name="Tunlid A."/>
        </authorList>
    </citation>
    <scope>NUCLEOTIDE SEQUENCE [LARGE SCALE GENOMIC DNA]</scope>
    <source>
        <strain evidence="7 8">CBS 291.85</strain>
    </source>
</reference>
<feature type="compositionally biased region" description="Polar residues" evidence="4">
    <location>
        <begin position="102"/>
        <end position="117"/>
    </location>
</feature>
<proteinExistence type="predicted"/>
<evidence type="ECO:0000259" key="5">
    <source>
        <dbReference type="PROSITE" id="PS51192"/>
    </source>
</evidence>
<comment type="caution">
    <text evidence="7">The sequence shown here is derived from an EMBL/GenBank/DDBJ whole genome shotgun (WGS) entry which is preliminary data.</text>
</comment>
<dbReference type="InterPro" id="IPR014001">
    <property type="entry name" value="Helicase_ATP-bd"/>
</dbReference>
<dbReference type="Gene3D" id="3.40.50.10810">
    <property type="entry name" value="Tandem AAA-ATPase domain"/>
    <property type="match status" value="1"/>
</dbReference>
<dbReference type="InterPro" id="IPR027417">
    <property type="entry name" value="P-loop_NTPase"/>
</dbReference>
<evidence type="ECO:0000256" key="2">
    <source>
        <dbReference type="ARBA" id="ARBA00022801"/>
    </source>
</evidence>
<dbReference type="InterPro" id="IPR049730">
    <property type="entry name" value="SNF2/RAD54-like_C"/>
</dbReference>
<dbReference type="SMART" id="SM00490">
    <property type="entry name" value="HELICc"/>
    <property type="match status" value="1"/>
</dbReference>
<dbReference type="CDD" id="cd18793">
    <property type="entry name" value="SF2_C_SNF"/>
    <property type="match status" value="1"/>
</dbReference>
<name>A0A8H5CDH9_9AGAR</name>
<dbReference type="GO" id="GO:0006281">
    <property type="term" value="P:DNA repair"/>
    <property type="evidence" value="ECO:0007669"/>
    <property type="project" value="TreeGrafter"/>
</dbReference>
<gene>
    <name evidence="7" type="ORF">D9758_012087</name>
</gene>
<keyword evidence="2" id="KW-0378">Hydrolase</keyword>
<keyword evidence="8" id="KW-1185">Reference proteome</keyword>
<dbReference type="GO" id="GO:0008094">
    <property type="term" value="F:ATP-dependent activity, acting on DNA"/>
    <property type="evidence" value="ECO:0007669"/>
    <property type="project" value="TreeGrafter"/>
</dbReference>
<dbReference type="InterPro" id="IPR001650">
    <property type="entry name" value="Helicase_C-like"/>
</dbReference>
<evidence type="ECO:0000313" key="7">
    <source>
        <dbReference type="EMBL" id="KAF5338783.1"/>
    </source>
</evidence>
<dbReference type="Gene3D" id="3.40.50.300">
    <property type="entry name" value="P-loop containing nucleotide triphosphate hydrolases"/>
    <property type="match status" value="1"/>
</dbReference>
<evidence type="ECO:0000256" key="4">
    <source>
        <dbReference type="SAM" id="MobiDB-lite"/>
    </source>
</evidence>
<feature type="region of interest" description="Disordered" evidence="4">
    <location>
        <begin position="1"/>
        <end position="206"/>
    </location>
</feature>
<evidence type="ECO:0000313" key="8">
    <source>
        <dbReference type="Proteomes" id="UP000559256"/>
    </source>
</evidence>
<dbReference type="CDD" id="cd18008">
    <property type="entry name" value="DEXDc_SHPRH-like"/>
    <property type="match status" value="1"/>
</dbReference>
<dbReference type="InterPro" id="IPR050628">
    <property type="entry name" value="SNF2_RAD54_helicase_TF"/>
</dbReference>
<dbReference type="SMART" id="SM00487">
    <property type="entry name" value="DEXDc"/>
    <property type="match status" value="1"/>
</dbReference>
<evidence type="ECO:0000256" key="3">
    <source>
        <dbReference type="ARBA" id="ARBA00022840"/>
    </source>
</evidence>
<dbReference type="PANTHER" id="PTHR45626">
    <property type="entry name" value="TRANSCRIPTION TERMINATION FACTOR 2-RELATED"/>
    <property type="match status" value="1"/>
</dbReference>
<dbReference type="InterPro" id="IPR038718">
    <property type="entry name" value="SNF2-like_sf"/>
</dbReference>
<dbReference type="GO" id="GO:0005634">
    <property type="term" value="C:nucleus"/>
    <property type="evidence" value="ECO:0007669"/>
    <property type="project" value="TreeGrafter"/>
</dbReference>
<dbReference type="Pfam" id="PF00176">
    <property type="entry name" value="SNF2-rel_dom"/>
    <property type="match status" value="2"/>
</dbReference>
<feature type="domain" description="Helicase C-terminal" evidence="6">
    <location>
        <begin position="672"/>
        <end position="836"/>
    </location>
</feature>
<feature type="domain" description="Helicase ATP-binding" evidence="5">
    <location>
        <begin position="256"/>
        <end position="465"/>
    </location>
</feature>
<dbReference type="AlphaFoldDB" id="A0A8H5CDH9"/>
<dbReference type="GO" id="GO:0016787">
    <property type="term" value="F:hydrolase activity"/>
    <property type="evidence" value="ECO:0007669"/>
    <property type="project" value="UniProtKB-KW"/>
</dbReference>
<organism evidence="7 8">
    <name type="scientific">Tetrapyrgos nigripes</name>
    <dbReference type="NCBI Taxonomy" id="182062"/>
    <lineage>
        <taxon>Eukaryota</taxon>
        <taxon>Fungi</taxon>
        <taxon>Dikarya</taxon>
        <taxon>Basidiomycota</taxon>
        <taxon>Agaricomycotina</taxon>
        <taxon>Agaricomycetes</taxon>
        <taxon>Agaricomycetidae</taxon>
        <taxon>Agaricales</taxon>
        <taxon>Marasmiineae</taxon>
        <taxon>Marasmiaceae</taxon>
        <taxon>Tetrapyrgos</taxon>
    </lineage>
</organism>
<keyword evidence="3" id="KW-0067">ATP-binding</keyword>
<sequence>MDPDYENLYPSLDELPMPGAFPTTTGHRRSPRRLDRPATSRRESLESKSLTPSETKTSALRLKGTGTAQSPLEVEDLDDQLAGDAPRLLAGTSRAWNDVAVSPSTPRSSQKRASPSTVPKRRTRQRLEADPPIAGRSMSVSPAKARTGIKAKPRASLPGRQSPTSHFAPLEAFDSDTESEDTAPEDSPEEVHLEDTDQLSDVDIPEDQRDKVKELVDLLTQPQYPDEEISESHEVQGLNPEIQLRHYQVLGVHWLRKREEDGKGGILADEMGLGKTLQIFCRIIEDIEGKARHEVRMPTFLSETESPGLSALLLYFLSGSGKYSALGGFQRNYALLFTTINVGKNAAKMYELLNADVILTTFDTLKSEFHQFNTVNKKPKLSDYWKGGVPTPLGMREKPAGALYTLNLRFRRVILDEGHIVRNPQSKRAEAVYALKSEYRWVLTGTPIHNSLIDLHSLFRFLKSRPFSDLAWFKENIDGPVKKGREDDEYKNAMKKLHIILNRVMLRRMKDHVLNGQKVLDLGDVEMNQINCRLEGFEREIYDALQARIDNVVLRLLAQAAEKKGKRLNIGCIWVLILRLRQACLHPSLIIKDFSVNEQEVKQVTQEQGAQADDVVERNSNRDRCTLCGFRLEGPSADITAHKDECGKVMEIARQKLAEHSSGSDRMVRSSKIKQILRILDEIRRRPYNEKTIIYSQFKQMLEVIEEFLRGKYQYAFYHGKLTASERETALRKIKDNDNVTVILVSLMAGGVGLNLQECNNVILADLWWNPAVEEQAIGRAHRIGQQKKVHVYKLVTAWTIEERIVALQEKKRAIANAALDSDEISEVAKLTKDEIIQLVTTVRRSDVQNEIWTPSQPIFP</sequence>
<feature type="compositionally biased region" description="Acidic residues" evidence="4">
    <location>
        <begin position="196"/>
        <end position="205"/>
    </location>
</feature>
<dbReference type="PROSITE" id="PS51192">
    <property type="entry name" value="HELICASE_ATP_BIND_1"/>
    <property type="match status" value="1"/>
</dbReference>
<dbReference type="PANTHER" id="PTHR45626:SF14">
    <property type="entry name" value="ATP-DEPENDENT DNA HELICASE (EUROFUNG)"/>
    <property type="match status" value="1"/>
</dbReference>
<feature type="compositionally biased region" description="Basic and acidic residues" evidence="4">
    <location>
        <begin position="32"/>
        <end position="46"/>
    </location>
</feature>
<dbReference type="Proteomes" id="UP000559256">
    <property type="component" value="Unassembled WGS sequence"/>
</dbReference>
<dbReference type="InterPro" id="IPR000330">
    <property type="entry name" value="SNF2_N"/>
</dbReference>
<dbReference type="SUPFAM" id="SSF52540">
    <property type="entry name" value="P-loop containing nucleoside triphosphate hydrolases"/>
    <property type="match status" value="2"/>
</dbReference>
<dbReference type="PROSITE" id="PS51194">
    <property type="entry name" value="HELICASE_CTER"/>
    <property type="match status" value="1"/>
</dbReference>
<accession>A0A8H5CDH9</accession>
<protein>
    <submittedName>
        <fullName evidence="7">Uncharacterized protein</fullName>
    </submittedName>
</protein>
<keyword evidence="1" id="KW-0547">Nucleotide-binding</keyword>
<evidence type="ECO:0000259" key="6">
    <source>
        <dbReference type="PROSITE" id="PS51194"/>
    </source>
</evidence>
<feature type="compositionally biased region" description="Polar residues" evidence="4">
    <location>
        <begin position="47"/>
        <end position="58"/>
    </location>
</feature>
<dbReference type="EMBL" id="JAACJM010000191">
    <property type="protein sequence ID" value="KAF5338783.1"/>
    <property type="molecule type" value="Genomic_DNA"/>
</dbReference>